<keyword evidence="4 7" id="KW-1133">Transmembrane helix</keyword>
<feature type="transmembrane region" description="Helical" evidence="7">
    <location>
        <begin position="157"/>
        <end position="178"/>
    </location>
</feature>
<feature type="transmembrane region" description="Helical" evidence="7">
    <location>
        <begin position="240"/>
        <end position="260"/>
    </location>
</feature>
<evidence type="ECO:0000256" key="4">
    <source>
        <dbReference type="ARBA" id="ARBA00022989"/>
    </source>
</evidence>
<feature type="domain" description="G-protein coupled receptors family 1 profile" evidence="8">
    <location>
        <begin position="54"/>
        <end position="291"/>
    </location>
</feature>
<dbReference type="InterPro" id="IPR017452">
    <property type="entry name" value="GPCR_Rhodpsn_7TM"/>
</dbReference>
<keyword evidence="6" id="KW-0675">Receptor</keyword>
<keyword evidence="10" id="KW-1185">Reference proteome</keyword>
<dbReference type="PANTHER" id="PTHR22750">
    <property type="entry name" value="G-PROTEIN COUPLED RECEPTOR"/>
    <property type="match status" value="1"/>
</dbReference>
<reference evidence="9" key="1">
    <citation type="submission" date="2023-01" db="EMBL/GenBank/DDBJ databases">
        <title>Genome assembly of the deep-sea coral Lophelia pertusa.</title>
        <authorList>
            <person name="Herrera S."/>
            <person name="Cordes E."/>
        </authorList>
    </citation>
    <scope>NUCLEOTIDE SEQUENCE</scope>
    <source>
        <strain evidence="9">USNM1676648</strain>
        <tissue evidence="9">Polyp</tissue>
    </source>
</reference>
<dbReference type="OrthoDB" id="5954506at2759"/>
<dbReference type="Proteomes" id="UP001163046">
    <property type="component" value="Unassembled WGS sequence"/>
</dbReference>
<feature type="transmembrane region" description="Helical" evidence="7">
    <location>
        <begin position="272"/>
        <end position="293"/>
    </location>
</feature>
<evidence type="ECO:0000256" key="1">
    <source>
        <dbReference type="ARBA" id="ARBA00004651"/>
    </source>
</evidence>
<dbReference type="PROSITE" id="PS00237">
    <property type="entry name" value="G_PROTEIN_RECEP_F1_1"/>
    <property type="match status" value="1"/>
</dbReference>
<keyword evidence="2" id="KW-1003">Cell membrane</keyword>
<dbReference type="CDD" id="cd00637">
    <property type="entry name" value="7tm_classA_rhodopsin-like"/>
    <property type="match status" value="1"/>
</dbReference>
<keyword evidence="3 6" id="KW-0812">Transmembrane</keyword>
<feature type="transmembrane region" description="Helical" evidence="7">
    <location>
        <begin position="114"/>
        <end position="136"/>
    </location>
</feature>
<sequence>MVNFSSVPYRNNVDSTPQSCFSLDINFDAAGYLYFTNIATAVVNSVFSLTAVLGNFLIILAYQRTPSLHCPANTLLCCLALSDFTVGLVAQPSFVAHKIGEIQHNLNVYCATRIITETSGYITCGVSILTLTAISIERYLAVYLHLRYNEIVTNFRALVIVGALWSTLGLVAGSRFLIKDGKKFNAITVPILFSSLVVTVWAYSRIYKQVKRHHRSIQDQESSVKIPGIAKYKKSTVTMAYILGLFVLSNAPFLGVVIAHRCQGYTNSVKMAYIYVSTLVFMCSSVNPIIYCWRITEIRRAVVKVVKATLCLQQQIQNTTDNSILSKAL</sequence>
<keyword evidence="6" id="KW-0807">Transducer</keyword>
<dbReference type="Gene3D" id="1.20.1070.10">
    <property type="entry name" value="Rhodopsin 7-helix transmembrane proteins"/>
    <property type="match status" value="1"/>
</dbReference>
<name>A0A9X0CYT5_9CNID</name>
<dbReference type="AlphaFoldDB" id="A0A9X0CYT5"/>
<comment type="caution">
    <text evidence="9">The sequence shown here is derived from an EMBL/GenBank/DDBJ whole genome shotgun (WGS) entry which is preliminary data.</text>
</comment>
<accession>A0A9X0CYT5</accession>
<evidence type="ECO:0000313" key="9">
    <source>
        <dbReference type="EMBL" id="KAJ7380937.1"/>
    </source>
</evidence>
<feature type="transmembrane region" description="Helical" evidence="7">
    <location>
        <begin position="32"/>
        <end position="62"/>
    </location>
</feature>
<protein>
    <recommendedName>
        <fullName evidence="8">G-protein coupled receptors family 1 profile domain-containing protein</fullName>
    </recommendedName>
</protein>
<comment type="subcellular location">
    <subcellularLocation>
        <location evidence="1">Cell membrane</location>
        <topology evidence="1">Multi-pass membrane protein</topology>
    </subcellularLocation>
</comment>
<comment type="similarity">
    <text evidence="6">Belongs to the G-protein coupled receptor 1 family.</text>
</comment>
<dbReference type="SUPFAM" id="SSF81321">
    <property type="entry name" value="Family A G protein-coupled receptor-like"/>
    <property type="match status" value="1"/>
</dbReference>
<organism evidence="9 10">
    <name type="scientific">Desmophyllum pertusum</name>
    <dbReference type="NCBI Taxonomy" id="174260"/>
    <lineage>
        <taxon>Eukaryota</taxon>
        <taxon>Metazoa</taxon>
        <taxon>Cnidaria</taxon>
        <taxon>Anthozoa</taxon>
        <taxon>Hexacorallia</taxon>
        <taxon>Scleractinia</taxon>
        <taxon>Caryophylliina</taxon>
        <taxon>Caryophylliidae</taxon>
        <taxon>Desmophyllum</taxon>
    </lineage>
</organism>
<dbReference type="EMBL" id="MU826351">
    <property type="protein sequence ID" value="KAJ7380937.1"/>
    <property type="molecule type" value="Genomic_DNA"/>
</dbReference>
<dbReference type="GO" id="GO:0005886">
    <property type="term" value="C:plasma membrane"/>
    <property type="evidence" value="ECO:0007669"/>
    <property type="project" value="UniProtKB-SubCell"/>
</dbReference>
<dbReference type="GO" id="GO:0004930">
    <property type="term" value="F:G protein-coupled receptor activity"/>
    <property type="evidence" value="ECO:0007669"/>
    <property type="project" value="UniProtKB-KW"/>
</dbReference>
<gene>
    <name evidence="9" type="ORF">OS493_004525</name>
</gene>
<evidence type="ECO:0000256" key="5">
    <source>
        <dbReference type="ARBA" id="ARBA00023136"/>
    </source>
</evidence>
<evidence type="ECO:0000256" key="3">
    <source>
        <dbReference type="ARBA" id="ARBA00022692"/>
    </source>
</evidence>
<dbReference type="PROSITE" id="PS50262">
    <property type="entry name" value="G_PROTEIN_RECEP_F1_2"/>
    <property type="match status" value="1"/>
</dbReference>
<feature type="transmembrane region" description="Helical" evidence="7">
    <location>
        <begin position="74"/>
        <end position="94"/>
    </location>
</feature>
<evidence type="ECO:0000256" key="2">
    <source>
        <dbReference type="ARBA" id="ARBA00022475"/>
    </source>
</evidence>
<dbReference type="SMART" id="SM01381">
    <property type="entry name" value="7TM_GPCR_Srsx"/>
    <property type="match status" value="1"/>
</dbReference>
<evidence type="ECO:0000256" key="7">
    <source>
        <dbReference type="SAM" id="Phobius"/>
    </source>
</evidence>
<evidence type="ECO:0000313" key="10">
    <source>
        <dbReference type="Proteomes" id="UP001163046"/>
    </source>
</evidence>
<feature type="transmembrane region" description="Helical" evidence="7">
    <location>
        <begin position="184"/>
        <end position="203"/>
    </location>
</feature>
<dbReference type="InterPro" id="IPR000276">
    <property type="entry name" value="GPCR_Rhodpsn"/>
</dbReference>
<keyword evidence="5 7" id="KW-0472">Membrane</keyword>
<evidence type="ECO:0000256" key="6">
    <source>
        <dbReference type="RuleBase" id="RU000688"/>
    </source>
</evidence>
<keyword evidence="6" id="KW-0297">G-protein coupled receptor</keyword>
<dbReference type="PRINTS" id="PR00237">
    <property type="entry name" value="GPCRRHODOPSN"/>
</dbReference>
<proteinExistence type="inferred from homology"/>
<dbReference type="Pfam" id="PF00001">
    <property type="entry name" value="7tm_1"/>
    <property type="match status" value="2"/>
</dbReference>
<evidence type="ECO:0000259" key="8">
    <source>
        <dbReference type="PROSITE" id="PS50262"/>
    </source>
</evidence>